<evidence type="ECO:0000313" key="12">
    <source>
        <dbReference type="Proteomes" id="UP000321635"/>
    </source>
</evidence>
<dbReference type="Pfam" id="PF02397">
    <property type="entry name" value="Bac_transf"/>
    <property type="match status" value="1"/>
</dbReference>
<evidence type="ECO:0000256" key="8">
    <source>
        <dbReference type="ARBA" id="ARBA00023169"/>
    </source>
</evidence>
<dbReference type="OrthoDB" id="9808602at2"/>
<dbReference type="Proteomes" id="UP000321635">
    <property type="component" value="Unassembled WGS sequence"/>
</dbReference>
<evidence type="ECO:0000256" key="5">
    <source>
        <dbReference type="ARBA" id="ARBA00022692"/>
    </source>
</evidence>
<protein>
    <submittedName>
        <fullName evidence="11">Exopolysaccharide biosynthesis protein</fullName>
    </submittedName>
</protein>
<keyword evidence="3" id="KW-1003">Cell membrane</keyword>
<reference evidence="11 12" key="1">
    <citation type="submission" date="2019-07" db="EMBL/GenBank/DDBJ databases">
        <title>Whole genome shotgun sequence of Acetobacter nitrogenifigens NBRC 105050.</title>
        <authorList>
            <person name="Hosoyama A."/>
            <person name="Uohara A."/>
            <person name="Ohji S."/>
            <person name="Ichikawa N."/>
        </authorList>
    </citation>
    <scope>NUCLEOTIDE SEQUENCE [LARGE SCALE GENOMIC DNA]</scope>
    <source>
        <strain evidence="11 12">NBRC 105050</strain>
    </source>
</reference>
<comment type="subcellular location">
    <subcellularLocation>
        <location evidence="1">Cell membrane</location>
    </subcellularLocation>
</comment>
<feature type="domain" description="Bacterial sugar transferase" evidence="10">
    <location>
        <begin position="94"/>
        <end position="284"/>
    </location>
</feature>
<evidence type="ECO:0000256" key="6">
    <source>
        <dbReference type="ARBA" id="ARBA00022989"/>
    </source>
</evidence>
<keyword evidence="7 9" id="KW-0472">Membrane</keyword>
<gene>
    <name evidence="11" type="primary">exoY</name>
    <name evidence="11" type="ORF">ANI02nite_01000</name>
</gene>
<evidence type="ECO:0000256" key="7">
    <source>
        <dbReference type="ARBA" id="ARBA00023136"/>
    </source>
</evidence>
<dbReference type="RefSeq" id="WP_084440271.1">
    <property type="nucleotide sequence ID" value="NZ_AUBI01000001.1"/>
</dbReference>
<evidence type="ECO:0000256" key="1">
    <source>
        <dbReference type="ARBA" id="ARBA00004236"/>
    </source>
</evidence>
<evidence type="ECO:0000313" key="11">
    <source>
        <dbReference type="EMBL" id="GEN58216.1"/>
    </source>
</evidence>
<feature type="transmembrane region" description="Helical" evidence="9">
    <location>
        <begin position="95"/>
        <end position="120"/>
    </location>
</feature>
<keyword evidence="8" id="KW-0270">Exopolysaccharide synthesis</keyword>
<evidence type="ECO:0000259" key="10">
    <source>
        <dbReference type="Pfam" id="PF02397"/>
    </source>
</evidence>
<dbReference type="PANTHER" id="PTHR30576:SF4">
    <property type="entry name" value="UNDECAPRENYL-PHOSPHATE GALACTOSE PHOSPHOTRANSFERASE"/>
    <property type="match status" value="1"/>
</dbReference>
<keyword evidence="4" id="KW-0808">Transferase</keyword>
<keyword evidence="5 9" id="KW-0812">Transmembrane</keyword>
<dbReference type="STRING" id="1120919.GCA_000429165_00105"/>
<dbReference type="GO" id="GO:0005886">
    <property type="term" value="C:plasma membrane"/>
    <property type="evidence" value="ECO:0007669"/>
    <property type="project" value="UniProtKB-SubCell"/>
</dbReference>
<dbReference type="PANTHER" id="PTHR30576">
    <property type="entry name" value="COLANIC BIOSYNTHESIS UDP-GLUCOSE LIPID CARRIER TRANSFERASE"/>
    <property type="match status" value="1"/>
</dbReference>
<comment type="similarity">
    <text evidence="2">Belongs to the bacterial sugar transferase family.</text>
</comment>
<organism evidence="11 12">
    <name type="scientific">Acetobacter nitrogenifigens DSM 23921 = NBRC 105050</name>
    <dbReference type="NCBI Taxonomy" id="1120919"/>
    <lineage>
        <taxon>Bacteria</taxon>
        <taxon>Pseudomonadati</taxon>
        <taxon>Pseudomonadota</taxon>
        <taxon>Alphaproteobacteria</taxon>
        <taxon>Acetobacterales</taxon>
        <taxon>Acetobacteraceae</taxon>
        <taxon>Acetobacter</taxon>
    </lineage>
</organism>
<evidence type="ECO:0000256" key="3">
    <source>
        <dbReference type="ARBA" id="ARBA00022475"/>
    </source>
</evidence>
<dbReference type="GO" id="GO:0000271">
    <property type="term" value="P:polysaccharide biosynthetic process"/>
    <property type="evidence" value="ECO:0007669"/>
    <property type="project" value="UniProtKB-KW"/>
</dbReference>
<keyword evidence="12" id="KW-1185">Reference proteome</keyword>
<evidence type="ECO:0000256" key="9">
    <source>
        <dbReference type="SAM" id="Phobius"/>
    </source>
</evidence>
<dbReference type="AlphaFoldDB" id="A0A511X5K2"/>
<dbReference type="GO" id="GO:0016780">
    <property type="term" value="F:phosphotransferase activity, for other substituted phosphate groups"/>
    <property type="evidence" value="ECO:0007669"/>
    <property type="project" value="TreeGrafter"/>
</dbReference>
<accession>A0A511X5K2</accession>
<name>A0A511X5K2_9PROT</name>
<sequence length="290" mass="31759">MQRDDAVGFRQPTVTPVAPESARYFMGGHSLSISQWSLCPMSASISGAQTKRHPEAAGSASEVLSTATDFSPDETDESVFAMSGFRFKVERSAKVILDLFGAALLLLAASPVLLALWVLVRLDGGPGTYGHMRVGLNGKKFPCLKFRSMVVNSAQALDDILASDPVAAAEWAATRKLKNDPRITPVGRFLRKTSLDELPQLLNVLRLEMSLVGPRPVVESELDYYGRNARYYLAVRPGVTGLWQVSGRSDTSYGERVRLDTDYVRGWTLGRDVMILLKTLPAVLFQKGAH</sequence>
<dbReference type="InterPro" id="IPR003362">
    <property type="entry name" value="Bact_transf"/>
</dbReference>
<proteinExistence type="inferred from homology"/>
<keyword evidence="6 9" id="KW-1133">Transmembrane helix</keyword>
<dbReference type="EMBL" id="BJYF01000001">
    <property type="protein sequence ID" value="GEN58216.1"/>
    <property type="molecule type" value="Genomic_DNA"/>
</dbReference>
<evidence type="ECO:0000256" key="2">
    <source>
        <dbReference type="ARBA" id="ARBA00006464"/>
    </source>
</evidence>
<evidence type="ECO:0000256" key="4">
    <source>
        <dbReference type="ARBA" id="ARBA00022679"/>
    </source>
</evidence>
<comment type="caution">
    <text evidence="11">The sequence shown here is derived from an EMBL/GenBank/DDBJ whole genome shotgun (WGS) entry which is preliminary data.</text>
</comment>